<evidence type="ECO:0000256" key="2">
    <source>
        <dbReference type="ARBA" id="ARBA00022723"/>
    </source>
</evidence>
<dbReference type="Pfam" id="PF04828">
    <property type="entry name" value="GFA"/>
    <property type="match status" value="1"/>
</dbReference>
<feature type="domain" description="CENP-V/GFA" evidence="5">
    <location>
        <begin position="9"/>
        <end position="129"/>
    </location>
</feature>
<comment type="similarity">
    <text evidence="1">Belongs to the Gfa family.</text>
</comment>
<evidence type="ECO:0000256" key="3">
    <source>
        <dbReference type="ARBA" id="ARBA00022833"/>
    </source>
</evidence>
<reference evidence="6" key="1">
    <citation type="journal article" date="2012" name="ISME J.">
        <title>Roseobacter clade bacteria are abundant in coastal sediments and encode a novel combination of sulfur oxidation genes.</title>
        <authorList>
            <person name="Lenk S."/>
            <person name="Moraru C."/>
            <person name="Hahnke S."/>
            <person name="Arnds J."/>
            <person name="Richter M."/>
            <person name="Kube M."/>
            <person name="Reinhardt R."/>
            <person name="Brinkhoff T."/>
            <person name="Harder J."/>
            <person name="Amann R."/>
            <person name="Mussmann M."/>
        </authorList>
    </citation>
    <scope>NUCLEOTIDE SEQUENCE</scope>
</reference>
<name>I1X5H1_9BACT</name>
<evidence type="ECO:0000259" key="5">
    <source>
        <dbReference type="PROSITE" id="PS51891"/>
    </source>
</evidence>
<proteinExistence type="inferred from homology"/>
<dbReference type="GO" id="GO:0016846">
    <property type="term" value="F:carbon-sulfur lyase activity"/>
    <property type="evidence" value="ECO:0007669"/>
    <property type="project" value="InterPro"/>
</dbReference>
<dbReference type="PROSITE" id="PS51891">
    <property type="entry name" value="CENP_V_GFA"/>
    <property type="match status" value="1"/>
</dbReference>
<dbReference type="PANTHER" id="PTHR33337:SF33">
    <property type="entry name" value="CENP-V_GFA DOMAIN-CONTAINING PROTEIN"/>
    <property type="match status" value="1"/>
</dbReference>
<dbReference type="InterPro" id="IPR006913">
    <property type="entry name" value="CENP-V/GFA"/>
</dbReference>
<dbReference type="EMBL" id="JQ256789">
    <property type="protein sequence ID" value="AFI78746.1"/>
    <property type="molecule type" value="Genomic_DNA"/>
</dbReference>
<dbReference type="GO" id="GO:0046872">
    <property type="term" value="F:metal ion binding"/>
    <property type="evidence" value="ECO:0007669"/>
    <property type="project" value="UniProtKB-KW"/>
</dbReference>
<sequence>MGISESKTFDGGCTCGAVRYRMISNPLFVHCCHCSWCQRETGSAFVLNALIESDRVEVLQGSLQRVMTPSASGEGQKIFRCPDCQIAVWSNYATAVGDRMRFVRVGTLDAPGRLPPDIHIFTVSKPDWLELPTGIPAVEQYYDRRIFWPEASLARYSKLKTRLADDNLTCPDD</sequence>
<dbReference type="InterPro" id="IPR011057">
    <property type="entry name" value="Mss4-like_sf"/>
</dbReference>
<dbReference type="AlphaFoldDB" id="I1X5H1"/>
<keyword evidence="3" id="KW-0862">Zinc</keyword>
<dbReference type="PANTHER" id="PTHR33337">
    <property type="entry name" value="GFA DOMAIN-CONTAINING PROTEIN"/>
    <property type="match status" value="1"/>
</dbReference>
<keyword evidence="4" id="KW-0456">Lyase</keyword>
<accession>I1X5H1</accession>
<evidence type="ECO:0000313" key="6">
    <source>
        <dbReference type="EMBL" id="AFI78746.1"/>
    </source>
</evidence>
<organism evidence="6">
    <name type="scientific">uncultured bacterium ws406H10</name>
    <dbReference type="NCBI Taxonomy" id="1131831"/>
    <lineage>
        <taxon>Bacteria</taxon>
        <taxon>environmental samples</taxon>
    </lineage>
</organism>
<evidence type="ECO:0000256" key="1">
    <source>
        <dbReference type="ARBA" id="ARBA00005495"/>
    </source>
</evidence>
<dbReference type="Gene3D" id="3.90.1590.10">
    <property type="entry name" value="glutathione-dependent formaldehyde- activating enzyme (gfa)"/>
    <property type="match status" value="1"/>
</dbReference>
<protein>
    <submittedName>
        <fullName evidence="6">Glutathione-dependent formaldehyde-activating, GFA</fullName>
    </submittedName>
</protein>
<dbReference type="SUPFAM" id="SSF51316">
    <property type="entry name" value="Mss4-like"/>
    <property type="match status" value="1"/>
</dbReference>
<evidence type="ECO:0000256" key="4">
    <source>
        <dbReference type="ARBA" id="ARBA00023239"/>
    </source>
</evidence>
<keyword evidence="2" id="KW-0479">Metal-binding</keyword>
<gene>
    <name evidence="6" type="ORF">ws406H10_0034</name>
</gene>